<dbReference type="InterPro" id="IPR005135">
    <property type="entry name" value="Endo/exonuclease/phosphatase"/>
</dbReference>
<keyword evidence="2" id="KW-0540">Nuclease</keyword>
<evidence type="ECO:0000313" key="6">
    <source>
        <dbReference type="Proteomes" id="UP000183200"/>
    </source>
</evidence>
<dbReference type="PANTHER" id="PTHR11371">
    <property type="entry name" value="DEOXYRIBONUCLEASE"/>
    <property type="match status" value="1"/>
</dbReference>
<dbReference type="SMART" id="SM00476">
    <property type="entry name" value="DNaseIc"/>
    <property type="match status" value="1"/>
</dbReference>
<keyword evidence="5" id="KW-0255">Endonuclease</keyword>
<sequence length="288" mass="33043">MNSWWLIAKTTDLSNLKTLKQRLLILFFLVVNLSAIAQGRLSIVSWNLKDMGKSKSDAVIEIIAKTLSAYDIVAIQEIVAGPGGAQAVARLADELNRKGTKWEYEVSEVTSGYSAYKAERYAFLWKSARVSRVGKGWLERQYGSEIEREPFYGRFRLGRQNLTLVNYHAITKSQQPEREVKYFKFLPALYPDDQLVFCGDFNLPQSHSVFNPLRSMGYIPVLIRQKTTLRQRCLNEDCLASEFDNFYFRPAGIRLKVAGVIHFYRLLPDLAQSRKVSDHIPIFAVYEL</sequence>
<dbReference type="PANTHER" id="PTHR11371:SF29">
    <property type="entry name" value="DEOXYRIBONUCLEASE-1-LIKE 2"/>
    <property type="match status" value="1"/>
</dbReference>
<evidence type="ECO:0000256" key="3">
    <source>
        <dbReference type="ARBA" id="ARBA00022801"/>
    </source>
</evidence>
<dbReference type="GO" id="GO:0003677">
    <property type="term" value="F:DNA binding"/>
    <property type="evidence" value="ECO:0007669"/>
    <property type="project" value="TreeGrafter"/>
</dbReference>
<feature type="domain" description="Endonuclease/exonuclease/phosphatase" evidence="4">
    <location>
        <begin position="45"/>
        <end position="279"/>
    </location>
</feature>
<comment type="similarity">
    <text evidence="1">Belongs to the DNase I family.</text>
</comment>
<accession>A0A1H0JL97</accession>
<dbReference type="Gene3D" id="3.60.10.10">
    <property type="entry name" value="Endonuclease/exonuclease/phosphatase"/>
    <property type="match status" value="1"/>
</dbReference>
<organism evidence="5 6">
    <name type="scientific">Pedobacter steynii</name>
    <dbReference type="NCBI Taxonomy" id="430522"/>
    <lineage>
        <taxon>Bacteria</taxon>
        <taxon>Pseudomonadati</taxon>
        <taxon>Bacteroidota</taxon>
        <taxon>Sphingobacteriia</taxon>
        <taxon>Sphingobacteriales</taxon>
        <taxon>Sphingobacteriaceae</taxon>
        <taxon>Pedobacter</taxon>
    </lineage>
</organism>
<keyword evidence="3" id="KW-0378">Hydrolase</keyword>
<dbReference type="CDD" id="cd10283">
    <property type="entry name" value="MnuA_DNase1-like"/>
    <property type="match status" value="1"/>
</dbReference>
<dbReference type="EMBL" id="FNGY01000015">
    <property type="protein sequence ID" value="SDO44310.1"/>
    <property type="molecule type" value="Genomic_DNA"/>
</dbReference>
<reference evidence="6" key="1">
    <citation type="submission" date="2016-10" db="EMBL/GenBank/DDBJ databases">
        <authorList>
            <person name="Varghese N."/>
            <person name="Submissions S."/>
        </authorList>
    </citation>
    <scope>NUCLEOTIDE SEQUENCE [LARGE SCALE GENOMIC DNA]</scope>
    <source>
        <strain evidence="6">DSM 19110</strain>
    </source>
</reference>
<dbReference type="OrthoDB" id="5500612at2"/>
<dbReference type="InterPro" id="IPR036691">
    <property type="entry name" value="Endo/exonu/phosph_ase_sf"/>
</dbReference>
<name>A0A1H0JL97_9SPHI</name>
<protein>
    <submittedName>
        <fullName evidence="5">Endonuclease/Exonuclease/phosphatase family protein</fullName>
    </submittedName>
</protein>
<keyword evidence="5" id="KW-0269">Exonuclease</keyword>
<dbReference type="SUPFAM" id="SSF56219">
    <property type="entry name" value="DNase I-like"/>
    <property type="match status" value="1"/>
</dbReference>
<evidence type="ECO:0000256" key="1">
    <source>
        <dbReference type="ARBA" id="ARBA00007359"/>
    </source>
</evidence>
<evidence type="ECO:0000259" key="4">
    <source>
        <dbReference type="Pfam" id="PF03372"/>
    </source>
</evidence>
<gene>
    <name evidence="5" type="ORF">SAMN05421820_1155</name>
</gene>
<evidence type="ECO:0000256" key="2">
    <source>
        <dbReference type="ARBA" id="ARBA00022722"/>
    </source>
</evidence>
<proteinExistence type="inferred from homology"/>
<dbReference type="GO" id="GO:0004530">
    <property type="term" value="F:deoxyribonuclease I activity"/>
    <property type="evidence" value="ECO:0007669"/>
    <property type="project" value="TreeGrafter"/>
</dbReference>
<dbReference type="Pfam" id="PF03372">
    <property type="entry name" value="Exo_endo_phos"/>
    <property type="match status" value="1"/>
</dbReference>
<dbReference type="GO" id="GO:0006308">
    <property type="term" value="P:DNA catabolic process"/>
    <property type="evidence" value="ECO:0007669"/>
    <property type="project" value="InterPro"/>
</dbReference>
<dbReference type="InterPro" id="IPR016202">
    <property type="entry name" value="DNase_I"/>
</dbReference>
<keyword evidence="6" id="KW-1185">Reference proteome</keyword>
<dbReference type="GO" id="GO:0004527">
    <property type="term" value="F:exonuclease activity"/>
    <property type="evidence" value="ECO:0007669"/>
    <property type="project" value="UniProtKB-KW"/>
</dbReference>
<dbReference type="Proteomes" id="UP000183200">
    <property type="component" value="Unassembled WGS sequence"/>
</dbReference>
<evidence type="ECO:0000313" key="5">
    <source>
        <dbReference type="EMBL" id="SDO44310.1"/>
    </source>
</evidence>
<dbReference type="AlphaFoldDB" id="A0A1H0JL97"/>